<dbReference type="AlphaFoldDB" id="A0A182LTB2"/>
<reference evidence="2" key="2">
    <citation type="submission" date="2020-05" db="UniProtKB">
        <authorList>
            <consortium name="EnsemblMetazoa"/>
        </authorList>
    </citation>
    <scope>IDENTIFICATION</scope>
    <source>
        <strain evidence="2">A-37</strain>
    </source>
</reference>
<evidence type="ECO:0000313" key="2">
    <source>
        <dbReference type="EnsemblMetazoa" id="ACUA001437-PA"/>
    </source>
</evidence>
<dbReference type="EMBL" id="AXCM01006789">
    <property type="status" value="NOT_ANNOTATED_CDS"/>
    <property type="molecule type" value="Genomic_DNA"/>
</dbReference>
<dbReference type="Proteomes" id="UP000075883">
    <property type="component" value="Unassembled WGS sequence"/>
</dbReference>
<proteinExistence type="predicted"/>
<keyword evidence="1" id="KW-1133">Transmembrane helix</keyword>
<keyword evidence="1" id="KW-0472">Membrane</keyword>
<keyword evidence="3" id="KW-1185">Reference proteome</keyword>
<reference evidence="3" key="1">
    <citation type="submission" date="2013-09" db="EMBL/GenBank/DDBJ databases">
        <title>The Genome Sequence of Anopheles culicifacies species A.</title>
        <authorList>
            <consortium name="The Broad Institute Genomics Platform"/>
            <person name="Neafsey D.E."/>
            <person name="Besansky N."/>
            <person name="Howell P."/>
            <person name="Walton C."/>
            <person name="Young S.K."/>
            <person name="Zeng Q."/>
            <person name="Gargeya S."/>
            <person name="Fitzgerald M."/>
            <person name="Haas B."/>
            <person name="Abouelleil A."/>
            <person name="Allen A.W."/>
            <person name="Alvarado L."/>
            <person name="Arachchi H.M."/>
            <person name="Berlin A.M."/>
            <person name="Chapman S.B."/>
            <person name="Gainer-Dewar J."/>
            <person name="Goldberg J."/>
            <person name="Griggs A."/>
            <person name="Gujja S."/>
            <person name="Hansen M."/>
            <person name="Howarth C."/>
            <person name="Imamovic A."/>
            <person name="Ireland A."/>
            <person name="Larimer J."/>
            <person name="McCowan C."/>
            <person name="Murphy C."/>
            <person name="Pearson M."/>
            <person name="Poon T.W."/>
            <person name="Priest M."/>
            <person name="Roberts A."/>
            <person name="Saif S."/>
            <person name="Shea T."/>
            <person name="Sisk P."/>
            <person name="Sykes S."/>
            <person name="Wortman J."/>
            <person name="Nusbaum C."/>
            <person name="Birren B."/>
        </authorList>
    </citation>
    <scope>NUCLEOTIDE SEQUENCE [LARGE SCALE GENOMIC DNA]</scope>
    <source>
        <strain evidence="3">A-37</strain>
    </source>
</reference>
<sequence>MTRHDHRFTALAGFHLAAWRRAQKDPGTERLPPESTIITIIIIIGTVIISVRMRFRMLRLAFSYHASDPFPPIWRLSARKSKANAVGITPPKIKSPKQFNPSQLVKLTSWMG</sequence>
<dbReference type="EnsemblMetazoa" id="ACUA001437-RA">
    <property type="protein sequence ID" value="ACUA001437-PA"/>
    <property type="gene ID" value="ACUA001437"/>
</dbReference>
<accession>A0A182LTB2</accession>
<name>A0A182LTB2_9DIPT</name>
<evidence type="ECO:0000256" key="1">
    <source>
        <dbReference type="SAM" id="Phobius"/>
    </source>
</evidence>
<dbReference type="VEuPathDB" id="VectorBase:ACUA001437"/>
<feature type="transmembrane region" description="Helical" evidence="1">
    <location>
        <begin position="34"/>
        <end position="51"/>
    </location>
</feature>
<evidence type="ECO:0000313" key="3">
    <source>
        <dbReference type="Proteomes" id="UP000075883"/>
    </source>
</evidence>
<protein>
    <submittedName>
        <fullName evidence="2">Uncharacterized protein</fullName>
    </submittedName>
</protein>
<keyword evidence="1" id="KW-0812">Transmembrane</keyword>
<organism evidence="2 3">
    <name type="scientific">Anopheles culicifacies</name>
    <dbReference type="NCBI Taxonomy" id="139723"/>
    <lineage>
        <taxon>Eukaryota</taxon>
        <taxon>Metazoa</taxon>
        <taxon>Ecdysozoa</taxon>
        <taxon>Arthropoda</taxon>
        <taxon>Hexapoda</taxon>
        <taxon>Insecta</taxon>
        <taxon>Pterygota</taxon>
        <taxon>Neoptera</taxon>
        <taxon>Endopterygota</taxon>
        <taxon>Diptera</taxon>
        <taxon>Nematocera</taxon>
        <taxon>Culicoidea</taxon>
        <taxon>Culicidae</taxon>
        <taxon>Anophelinae</taxon>
        <taxon>Anopheles</taxon>
        <taxon>culicifacies species complex</taxon>
    </lineage>
</organism>